<sequence>MLCFADDLLLFCEAEAGSVTVIYQALERFALLSGLQVNSQKSQVILSKSADSVKPLLLDILGFQERELPVKYLGVPLLSTRLSITNCRSLILKLDKKIQGWGQFQLSFAGRLQLINDAMGLAKVSWVQLCRPFEEGGLGIPDIAAMNRALMCKHLCELVVNPLLFGHNGLHTIDLGTSHSGQ</sequence>
<feature type="domain" description="Reverse transcriptase" evidence="1">
    <location>
        <begin position="1"/>
        <end position="77"/>
    </location>
</feature>
<organism evidence="2">
    <name type="scientific">Sesamum latifolium</name>
    <dbReference type="NCBI Taxonomy" id="2727402"/>
    <lineage>
        <taxon>Eukaryota</taxon>
        <taxon>Viridiplantae</taxon>
        <taxon>Streptophyta</taxon>
        <taxon>Embryophyta</taxon>
        <taxon>Tracheophyta</taxon>
        <taxon>Spermatophyta</taxon>
        <taxon>Magnoliopsida</taxon>
        <taxon>eudicotyledons</taxon>
        <taxon>Gunneridae</taxon>
        <taxon>Pentapetalae</taxon>
        <taxon>asterids</taxon>
        <taxon>lamiids</taxon>
        <taxon>Lamiales</taxon>
        <taxon>Pedaliaceae</taxon>
        <taxon>Sesamum</taxon>
    </lineage>
</organism>
<reference evidence="2" key="1">
    <citation type="submission" date="2020-06" db="EMBL/GenBank/DDBJ databases">
        <authorList>
            <person name="Li T."/>
            <person name="Hu X."/>
            <person name="Zhang T."/>
            <person name="Song X."/>
            <person name="Zhang H."/>
            <person name="Dai N."/>
            <person name="Sheng W."/>
            <person name="Hou X."/>
            <person name="Wei L."/>
        </authorList>
    </citation>
    <scope>NUCLEOTIDE SEQUENCE</scope>
    <source>
        <strain evidence="2">KEN1</strain>
        <tissue evidence="2">Leaf</tissue>
    </source>
</reference>
<dbReference type="EMBL" id="JACGWN010000016">
    <property type="protein sequence ID" value="KAL0395499.1"/>
    <property type="molecule type" value="Genomic_DNA"/>
</dbReference>
<evidence type="ECO:0000313" key="2">
    <source>
        <dbReference type="EMBL" id="KAL0395499.1"/>
    </source>
</evidence>
<evidence type="ECO:0000259" key="1">
    <source>
        <dbReference type="PROSITE" id="PS50878"/>
    </source>
</evidence>
<gene>
    <name evidence="2" type="ORF">Slati_4516100</name>
</gene>
<reference evidence="2" key="2">
    <citation type="journal article" date="2024" name="Plant">
        <title>Genomic evolution and insights into agronomic trait innovations of Sesamum species.</title>
        <authorList>
            <person name="Miao H."/>
            <person name="Wang L."/>
            <person name="Qu L."/>
            <person name="Liu H."/>
            <person name="Sun Y."/>
            <person name="Le M."/>
            <person name="Wang Q."/>
            <person name="Wei S."/>
            <person name="Zheng Y."/>
            <person name="Lin W."/>
            <person name="Duan Y."/>
            <person name="Cao H."/>
            <person name="Xiong S."/>
            <person name="Wang X."/>
            <person name="Wei L."/>
            <person name="Li C."/>
            <person name="Ma Q."/>
            <person name="Ju M."/>
            <person name="Zhao R."/>
            <person name="Li G."/>
            <person name="Mu C."/>
            <person name="Tian Q."/>
            <person name="Mei H."/>
            <person name="Zhang T."/>
            <person name="Gao T."/>
            <person name="Zhang H."/>
        </authorList>
    </citation>
    <scope>NUCLEOTIDE SEQUENCE</scope>
    <source>
        <strain evidence="2">KEN1</strain>
    </source>
</reference>
<dbReference type="PANTHER" id="PTHR33116">
    <property type="entry name" value="REVERSE TRANSCRIPTASE ZINC-BINDING DOMAIN-CONTAINING PROTEIN-RELATED-RELATED"/>
    <property type="match status" value="1"/>
</dbReference>
<dbReference type="InterPro" id="IPR000477">
    <property type="entry name" value="RT_dom"/>
</dbReference>
<dbReference type="Pfam" id="PF00078">
    <property type="entry name" value="RVT_1"/>
    <property type="match status" value="1"/>
</dbReference>
<protein>
    <recommendedName>
        <fullName evidence="1">Reverse transcriptase domain-containing protein</fullName>
    </recommendedName>
</protein>
<dbReference type="PANTHER" id="PTHR33116:SF76">
    <property type="entry name" value="DUF4283 DOMAIN-CONTAINING PROTEIN"/>
    <property type="match status" value="1"/>
</dbReference>
<name>A0AAW2SSQ5_9LAMI</name>
<comment type="caution">
    <text evidence="2">The sequence shown here is derived from an EMBL/GenBank/DDBJ whole genome shotgun (WGS) entry which is preliminary data.</text>
</comment>
<dbReference type="AlphaFoldDB" id="A0AAW2SSQ5"/>
<accession>A0AAW2SSQ5</accession>
<proteinExistence type="predicted"/>
<dbReference type="PROSITE" id="PS50878">
    <property type="entry name" value="RT_POL"/>
    <property type="match status" value="1"/>
</dbReference>